<dbReference type="AlphaFoldDB" id="A0A0L6JJ54"/>
<feature type="domain" description="Transposase IS116/IS110/IS902 C-terminal" evidence="2">
    <location>
        <begin position="288"/>
        <end position="371"/>
    </location>
</feature>
<feature type="domain" description="Transposase IS110-like N-terminal" evidence="1">
    <location>
        <begin position="19"/>
        <end position="179"/>
    </location>
</feature>
<dbReference type="RefSeq" id="WP_036945548.1">
    <property type="nucleotide sequence ID" value="NZ_JQKC01000057.1"/>
</dbReference>
<reference evidence="5" key="2">
    <citation type="submission" date="2015-07" db="EMBL/GenBank/DDBJ databases">
        <title>Near-Complete Genome Sequence of the Cellulolytic Bacterium Bacteroides (Pseudobacteroides) cellulosolvens ATCC 35603.</title>
        <authorList>
            <person name="Dassa B."/>
            <person name="Utturkar S.M."/>
            <person name="Klingeman D.M."/>
            <person name="Hurt R.A."/>
            <person name="Keller M."/>
            <person name="Xu J."/>
            <person name="Reddy Y.H.K."/>
            <person name="Borovok I."/>
            <person name="Grinberg I.R."/>
            <person name="Lamed R."/>
            <person name="Zhivin O."/>
            <person name="Bayer E.A."/>
            <person name="Brown S.D."/>
        </authorList>
    </citation>
    <scope>NUCLEOTIDE SEQUENCE [LARGE SCALE GENOMIC DNA]</scope>
    <source>
        <strain evidence="5">DSM 2933</strain>
    </source>
</reference>
<dbReference type="Proteomes" id="UP000036923">
    <property type="component" value="Unassembled WGS sequence"/>
</dbReference>
<dbReference type="GO" id="GO:0004803">
    <property type="term" value="F:transposase activity"/>
    <property type="evidence" value="ECO:0007669"/>
    <property type="project" value="InterPro"/>
</dbReference>
<comment type="caution">
    <text evidence="3">The sequence shown here is derived from an EMBL/GenBank/DDBJ whole genome shotgun (WGS) entry which is preliminary data.</text>
</comment>
<evidence type="ECO:0000313" key="4">
    <source>
        <dbReference type="EMBL" id="KNY26925.1"/>
    </source>
</evidence>
<evidence type="ECO:0000259" key="1">
    <source>
        <dbReference type="Pfam" id="PF01548"/>
    </source>
</evidence>
<dbReference type="InterPro" id="IPR047650">
    <property type="entry name" value="Transpos_IS110"/>
</dbReference>
<dbReference type="GO" id="GO:0006313">
    <property type="term" value="P:DNA transposition"/>
    <property type="evidence" value="ECO:0007669"/>
    <property type="project" value="InterPro"/>
</dbReference>
<dbReference type="NCBIfam" id="NF033542">
    <property type="entry name" value="transpos_IS110"/>
    <property type="match status" value="1"/>
</dbReference>
<reference evidence="3" key="1">
    <citation type="submission" date="2015-07" db="EMBL/GenBank/DDBJ databases">
        <title>MeaNS - Measles Nucleotide Surveillance Program.</title>
        <authorList>
            <person name="Tran T."/>
            <person name="Druce J."/>
        </authorList>
    </citation>
    <scope>NUCLEOTIDE SEQUENCE</scope>
    <source>
        <strain evidence="3">DSM 2933</strain>
    </source>
</reference>
<dbReference type="PATRIC" id="fig|398512.5.peg.2283"/>
<keyword evidence="5" id="KW-1185">Reference proteome</keyword>
<dbReference type="PANTHER" id="PTHR33055">
    <property type="entry name" value="TRANSPOSASE FOR INSERTION SEQUENCE ELEMENT IS1111A"/>
    <property type="match status" value="1"/>
</dbReference>
<accession>A0A0L6JJ54</accession>
<dbReference type="Pfam" id="PF02371">
    <property type="entry name" value="Transposase_20"/>
    <property type="match status" value="1"/>
</dbReference>
<dbReference type="EMBL" id="LGTC01000001">
    <property type="protein sequence ID" value="KNY25703.1"/>
    <property type="molecule type" value="Genomic_DNA"/>
</dbReference>
<dbReference type="PANTHER" id="PTHR33055:SF15">
    <property type="entry name" value="TRANSPOSASE-RELATED"/>
    <property type="match status" value="1"/>
</dbReference>
<dbReference type="EMBL" id="LGTC01000001">
    <property type="protein sequence ID" value="KNY26925.1"/>
    <property type="molecule type" value="Genomic_DNA"/>
</dbReference>
<sequence length="426" mass="49005">MKYTQNEKLNQLDFSTMVVGVDVGSEFHYARAFDYRGIELSGVFKISNDAVGFEAFEKWSHELMMKHDKSKLIVGMEPTGHYWFNFGYSLKENNRKVVLVNPMHVKRSKEFDDNNPTKNDRKDPKTIAMLVKDGRYLEPYMPEGVFRELRISMETRERYIKHMTVINNKVQRWLSIYFPEFKTVFKDWSGQGAMIALKSFATPEKVIAKGIEAIANEWKSQIKRAVGTKHAVRLMKAAETSVGIKEGLRAAEYDLLSLIEEYEFVTKKLEATLSLIEELLQQVPNITELLAIKGIGVVTVAGFIAEVGNISRFEHPKQIQKLAGLNLKENSSGKHKGKTTLSKRGRKRLRRLLFQAVMILVAKNAEFRQLHLYYTNRIKNPLKKKQSIMAISCKLIRVFYTLLTKGTPYDGEKMIRDIKRIEPKAA</sequence>
<proteinExistence type="predicted"/>
<dbReference type="Pfam" id="PF01548">
    <property type="entry name" value="DEDD_Tnp_IS110"/>
    <property type="match status" value="1"/>
</dbReference>
<dbReference type="OrthoDB" id="9811278at2"/>
<dbReference type="STRING" id="398512.Bccel_0963"/>
<dbReference type="InterPro" id="IPR002525">
    <property type="entry name" value="Transp_IS110-like_N"/>
</dbReference>
<protein>
    <submittedName>
        <fullName evidence="3">Transposase IS111A/IS1328/IS1533</fullName>
    </submittedName>
</protein>
<dbReference type="GO" id="GO:0003677">
    <property type="term" value="F:DNA binding"/>
    <property type="evidence" value="ECO:0007669"/>
    <property type="project" value="InterPro"/>
</dbReference>
<organism evidence="3 5">
    <name type="scientific">Pseudobacteroides cellulosolvens ATCC 35603 = DSM 2933</name>
    <dbReference type="NCBI Taxonomy" id="398512"/>
    <lineage>
        <taxon>Bacteria</taxon>
        <taxon>Bacillati</taxon>
        <taxon>Bacillota</taxon>
        <taxon>Clostridia</taxon>
        <taxon>Eubacteriales</taxon>
        <taxon>Oscillospiraceae</taxon>
        <taxon>Pseudobacteroides</taxon>
    </lineage>
</organism>
<evidence type="ECO:0000313" key="3">
    <source>
        <dbReference type="EMBL" id="KNY25703.1"/>
    </source>
</evidence>
<dbReference type="InterPro" id="IPR003346">
    <property type="entry name" value="Transposase_20"/>
</dbReference>
<evidence type="ECO:0000313" key="5">
    <source>
        <dbReference type="Proteomes" id="UP000036923"/>
    </source>
</evidence>
<gene>
    <name evidence="3" type="ORF">Bccel_0963</name>
    <name evidence="4" type="ORF">Bccel_2190</name>
</gene>
<evidence type="ECO:0000259" key="2">
    <source>
        <dbReference type="Pfam" id="PF02371"/>
    </source>
</evidence>
<dbReference type="eggNOG" id="COG3547">
    <property type="taxonomic scope" value="Bacteria"/>
</dbReference>
<name>A0A0L6JJ54_9FIRM</name>